<dbReference type="AlphaFoldDB" id="A0A412Z983"/>
<evidence type="ECO:0000256" key="1">
    <source>
        <dbReference type="SAM" id="Phobius"/>
    </source>
</evidence>
<keyword evidence="1" id="KW-1133">Transmembrane helix</keyword>
<comment type="caution">
    <text evidence="2">The sequence shown here is derived from an EMBL/GenBank/DDBJ whole genome shotgun (WGS) entry which is preliminary data.</text>
</comment>
<proteinExistence type="predicted"/>
<evidence type="ECO:0000313" key="2">
    <source>
        <dbReference type="EMBL" id="RGV76672.1"/>
    </source>
</evidence>
<sequence length="322" mass="36379">MQRKVNRLIRLATSFVILGLVPLLAAGTALTGHFRSNMERVVLDDIGRMVSYGGSNTEAVLEECSSLTKHIYDVSTDDGMFLYQILKSPGLGREERKMEITLLLSDFLDRDSRLRSVYFKDRKGQIYYATRNAYKVLDEDAFRYWTGKEDEKGDFSVLPAHMDDYFQDCGSQVITFRRSYQDITSLKTIGSCLGHFYMDMDVSRLQSALSDIDLGFGASFYIMDDSGACIYRVDTDGSGNTADSMASLLPSMNQETGSLLGDGTYVVYKRLEPYGWTVAVQAAQDRVLVMESTIRYTAVFLGAVFLAFFCLYSYFPERIHRP</sequence>
<keyword evidence="1" id="KW-0472">Membrane</keyword>
<dbReference type="RefSeq" id="WP_118018314.1">
    <property type="nucleotide sequence ID" value="NZ_CAUHGS010000015.1"/>
</dbReference>
<feature type="transmembrane region" description="Helical" evidence="1">
    <location>
        <begin position="296"/>
        <end position="315"/>
    </location>
</feature>
<protein>
    <recommendedName>
        <fullName evidence="4">Cache domain-containing protein</fullName>
    </recommendedName>
</protein>
<dbReference type="CDD" id="cd18774">
    <property type="entry name" value="PDC2_HK_sensor"/>
    <property type="match status" value="1"/>
</dbReference>
<organism evidence="2 3">
    <name type="scientific">Enterocloster bolteae</name>
    <dbReference type="NCBI Taxonomy" id="208479"/>
    <lineage>
        <taxon>Bacteria</taxon>
        <taxon>Bacillati</taxon>
        <taxon>Bacillota</taxon>
        <taxon>Clostridia</taxon>
        <taxon>Lachnospirales</taxon>
        <taxon>Lachnospiraceae</taxon>
        <taxon>Enterocloster</taxon>
    </lineage>
</organism>
<keyword evidence="1" id="KW-0812">Transmembrane</keyword>
<accession>A0A412Z983</accession>
<dbReference type="Gene3D" id="3.30.450.20">
    <property type="entry name" value="PAS domain"/>
    <property type="match status" value="1"/>
</dbReference>
<evidence type="ECO:0008006" key="4">
    <source>
        <dbReference type="Google" id="ProtNLM"/>
    </source>
</evidence>
<reference evidence="2 3" key="1">
    <citation type="submission" date="2018-08" db="EMBL/GenBank/DDBJ databases">
        <title>A genome reference for cultivated species of the human gut microbiota.</title>
        <authorList>
            <person name="Zou Y."/>
            <person name="Xue W."/>
            <person name="Luo G."/>
        </authorList>
    </citation>
    <scope>NUCLEOTIDE SEQUENCE [LARGE SCALE GENOMIC DNA]</scope>
    <source>
        <strain evidence="2 3">AF14-18</strain>
    </source>
</reference>
<dbReference type="Proteomes" id="UP000284543">
    <property type="component" value="Unassembled WGS sequence"/>
</dbReference>
<evidence type="ECO:0000313" key="3">
    <source>
        <dbReference type="Proteomes" id="UP000284543"/>
    </source>
</evidence>
<name>A0A412Z983_9FIRM</name>
<dbReference type="EMBL" id="QRZM01000003">
    <property type="protein sequence ID" value="RGV76672.1"/>
    <property type="molecule type" value="Genomic_DNA"/>
</dbReference>
<gene>
    <name evidence="2" type="ORF">DWW02_08890</name>
</gene>